<evidence type="ECO:0000313" key="1">
    <source>
        <dbReference type="EMBL" id="TWW08806.1"/>
    </source>
</evidence>
<reference evidence="1 2" key="1">
    <citation type="submission" date="2019-08" db="EMBL/GenBank/DDBJ databases">
        <title>100 year-old enigma solved: identification of Planctomyces bekefii, the type genus and species of the phylum Planctomycetes.</title>
        <authorList>
            <person name="Svetlana D.N."/>
            <person name="Overmann J."/>
        </authorList>
    </citation>
    <scope>NUCLEOTIDE SEQUENCE [LARGE SCALE GENOMIC DNA]</scope>
    <source>
        <strain evidence="1">Phe10_nw2017</strain>
    </source>
</reference>
<dbReference type="Proteomes" id="UP000321083">
    <property type="component" value="Unassembled WGS sequence"/>
</dbReference>
<organism evidence="1 2">
    <name type="scientific">Planctomyces bekefii</name>
    <dbReference type="NCBI Taxonomy" id="1653850"/>
    <lineage>
        <taxon>Bacteria</taxon>
        <taxon>Pseudomonadati</taxon>
        <taxon>Planctomycetota</taxon>
        <taxon>Planctomycetia</taxon>
        <taxon>Planctomycetales</taxon>
        <taxon>Planctomycetaceae</taxon>
        <taxon>Planctomyces</taxon>
    </lineage>
</organism>
<keyword evidence="2" id="KW-1185">Reference proteome</keyword>
<comment type="caution">
    <text evidence="1">The sequence shown here is derived from an EMBL/GenBank/DDBJ whole genome shotgun (WGS) entry which is preliminary data.</text>
</comment>
<feature type="non-terminal residue" evidence="1">
    <location>
        <position position="69"/>
    </location>
</feature>
<accession>A0A5C6M227</accession>
<name>A0A5C6M227_9PLAN</name>
<gene>
    <name evidence="1" type="ORF">E3A20_20640</name>
</gene>
<protein>
    <submittedName>
        <fullName evidence="1">Uncharacterized protein</fullName>
    </submittedName>
</protein>
<proteinExistence type="predicted"/>
<dbReference type="AlphaFoldDB" id="A0A5C6M227"/>
<evidence type="ECO:0000313" key="2">
    <source>
        <dbReference type="Proteomes" id="UP000321083"/>
    </source>
</evidence>
<sequence>MSGYYGIPRGFDKLLTLEYLRKDQQMKRIFLAVFLCTSSFASASNLQARYPDDIVRAADGSAIAIYGLS</sequence>
<reference evidence="1 2" key="2">
    <citation type="submission" date="2019-08" db="EMBL/GenBank/DDBJ databases">
        <authorList>
            <person name="Henke P."/>
        </authorList>
    </citation>
    <scope>NUCLEOTIDE SEQUENCE [LARGE SCALE GENOMIC DNA]</scope>
    <source>
        <strain evidence="1">Phe10_nw2017</strain>
    </source>
</reference>
<dbReference type="EMBL" id="SRHE01000497">
    <property type="protein sequence ID" value="TWW08806.1"/>
    <property type="molecule type" value="Genomic_DNA"/>
</dbReference>